<name>A0ABQ2MP98_9ACTN</name>
<protein>
    <submittedName>
        <fullName evidence="2">Uncharacterized protein</fullName>
    </submittedName>
</protein>
<sequence length="161" mass="17506">MIHDLTELSRAGRVLSEALALLKGERERLEQQHDRVRDGDHSAGSPQQTLHGLRDLSTGVSTALEHVALAAGFISLGLDSRADHAVKMARMKPVGVPSGLDRMARPLGEATVRALEMIRGLDGFFGGDLGLAVDVALAAPQATYPPQDWAEYERQQRHRPQ</sequence>
<evidence type="ECO:0000313" key="3">
    <source>
        <dbReference type="Proteomes" id="UP000656881"/>
    </source>
</evidence>
<organism evidence="2 3">
    <name type="scientific">Streptomyces lasiicapitis</name>
    <dbReference type="NCBI Taxonomy" id="1923961"/>
    <lineage>
        <taxon>Bacteria</taxon>
        <taxon>Bacillati</taxon>
        <taxon>Actinomycetota</taxon>
        <taxon>Actinomycetes</taxon>
        <taxon>Kitasatosporales</taxon>
        <taxon>Streptomycetaceae</taxon>
        <taxon>Streptomyces</taxon>
    </lineage>
</organism>
<keyword evidence="3" id="KW-1185">Reference proteome</keyword>
<dbReference type="EMBL" id="BMNG01000015">
    <property type="protein sequence ID" value="GGO53770.1"/>
    <property type="molecule type" value="Genomic_DNA"/>
</dbReference>
<feature type="compositionally biased region" description="Basic and acidic residues" evidence="1">
    <location>
        <begin position="30"/>
        <end position="41"/>
    </location>
</feature>
<dbReference type="RefSeq" id="WP_189176433.1">
    <property type="nucleotide sequence ID" value="NZ_BMNG01000015.1"/>
</dbReference>
<gene>
    <name evidence="2" type="ORF">GCM10012286_61940</name>
</gene>
<evidence type="ECO:0000256" key="1">
    <source>
        <dbReference type="SAM" id="MobiDB-lite"/>
    </source>
</evidence>
<proteinExistence type="predicted"/>
<reference evidence="3" key="1">
    <citation type="journal article" date="2019" name="Int. J. Syst. Evol. Microbiol.">
        <title>The Global Catalogue of Microorganisms (GCM) 10K type strain sequencing project: providing services to taxonomists for standard genome sequencing and annotation.</title>
        <authorList>
            <consortium name="The Broad Institute Genomics Platform"/>
            <consortium name="The Broad Institute Genome Sequencing Center for Infectious Disease"/>
            <person name="Wu L."/>
            <person name="Ma J."/>
        </authorList>
    </citation>
    <scope>NUCLEOTIDE SEQUENCE [LARGE SCALE GENOMIC DNA]</scope>
    <source>
        <strain evidence="3">CGMCC 4.7349</strain>
    </source>
</reference>
<feature type="region of interest" description="Disordered" evidence="1">
    <location>
        <begin position="30"/>
        <end position="52"/>
    </location>
</feature>
<dbReference type="Proteomes" id="UP000656881">
    <property type="component" value="Unassembled WGS sequence"/>
</dbReference>
<evidence type="ECO:0000313" key="2">
    <source>
        <dbReference type="EMBL" id="GGO53770.1"/>
    </source>
</evidence>
<accession>A0ABQ2MP98</accession>
<comment type="caution">
    <text evidence="2">The sequence shown here is derived from an EMBL/GenBank/DDBJ whole genome shotgun (WGS) entry which is preliminary data.</text>
</comment>